<evidence type="ECO:0000313" key="9">
    <source>
        <dbReference type="EMBL" id="RAI40799.1"/>
    </source>
</evidence>
<feature type="transmembrane region" description="Helical" evidence="8">
    <location>
        <begin position="69"/>
        <end position="88"/>
    </location>
</feature>
<keyword evidence="10" id="KW-1185">Reference proteome</keyword>
<evidence type="ECO:0000256" key="1">
    <source>
        <dbReference type="ARBA" id="ARBA00004651"/>
    </source>
</evidence>
<comment type="caution">
    <text evidence="9">The sequence shown here is derived from an EMBL/GenBank/DDBJ whole genome shotgun (WGS) entry which is preliminary data.</text>
</comment>
<sequence>MNLPLPVELSLTTLLIIAIAGGLAAWKAEHAGVAPGFGLFGDAVVGIFGAFDGVWALQAKWGAGTGPAATAAAALIGAAVGWLASQVASSETGFGLPADVVAGLVGAFAGAFAAPRLGLGPDGSELALLAVALVGAAIVVAGARYLADVWASQVEPRADAEGRPLPPGERPARRAPLLTVRAPRISEEERSRLWMRDT</sequence>
<keyword evidence="3" id="KW-1003">Cell membrane</keyword>
<comment type="subcellular location">
    <subcellularLocation>
        <location evidence="1">Cell membrane</location>
        <topology evidence="1">Multi-pass membrane protein</topology>
    </subcellularLocation>
</comment>
<dbReference type="RefSeq" id="WP_111356012.1">
    <property type="nucleotide sequence ID" value="NZ_NPEU01000032.1"/>
</dbReference>
<organism evidence="9 10">
    <name type="scientific">Rhodoplanes elegans</name>
    <dbReference type="NCBI Taxonomy" id="29408"/>
    <lineage>
        <taxon>Bacteria</taxon>
        <taxon>Pseudomonadati</taxon>
        <taxon>Pseudomonadota</taxon>
        <taxon>Alphaproteobacteria</taxon>
        <taxon>Hyphomicrobiales</taxon>
        <taxon>Nitrobacteraceae</taxon>
        <taxon>Rhodoplanes</taxon>
    </lineage>
</organism>
<name>A0A327KPM4_9BRAD</name>
<dbReference type="InterPro" id="IPR007341">
    <property type="entry name" value="Transgly_assoc"/>
</dbReference>
<evidence type="ECO:0000256" key="4">
    <source>
        <dbReference type="ARBA" id="ARBA00022692"/>
    </source>
</evidence>
<feature type="region of interest" description="Disordered" evidence="7">
    <location>
        <begin position="157"/>
        <end position="179"/>
    </location>
</feature>
<evidence type="ECO:0000256" key="3">
    <source>
        <dbReference type="ARBA" id="ARBA00022475"/>
    </source>
</evidence>
<reference evidence="9 10" key="1">
    <citation type="submission" date="2017-07" db="EMBL/GenBank/DDBJ databases">
        <title>Draft Genome Sequences of Select Purple Nonsulfur Bacteria.</title>
        <authorList>
            <person name="Lasarre B."/>
            <person name="Mckinlay J.B."/>
        </authorList>
    </citation>
    <scope>NUCLEOTIDE SEQUENCE [LARGE SCALE GENOMIC DNA]</scope>
    <source>
        <strain evidence="9 10">DSM 11907</strain>
    </source>
</reference>
<feature type="transmembrane region" description="Helical" evidence="8">
    <location>
        <begin position="126"/>
        <end position="147"/>
    </location>
</feature>
<gene>
    <name evidence="9" type="ORF">CH338_05125</name>
</gene>
<dbReference type="EMBL" id="NPEU01000032">
    <property type="protein sequence ID" value="RAI40799.1"/>
    <property type="molecule type" value="Genomic_DNA"/>
</dbReference>
<dbReference type="Proteomes" id="UP000248863">
    <property type="component" value="Unassembled WGS sequence"/>
</dbReference>
<dbReference type="GO" id="GO:0005886">
    <property type="term" value="C:plasma membrane"/>
    <property type="evidence" value="ECO:0007669"/>
    <property type="project" value="UniProtKB-SubCell"/>
</dbReference>
<dbReference type="PANTHER" id="PTHR33884">
    <property type="entry name" value="UPF0410 PROTEIN YMGE"/>
    <property type="match status" value="1"/>
</dbReference>
<keyword evidence="4 8" id="KW-0812">Transmembrane</keyword>
<proteinExistence type="inferred from homology"/>
<keyword evidence="5 8" id="KW-1133">Transmembrane helix</keyword>
<evidence type="ECO:0000256" key="6">
    <source>
        <dbReference type="ARBA" id="ARBA00023136"/>
    </source>
</evidence>
<evidence type="ECO:0000256" key="7">
    <source>
        <dbReference type="SAM" id="MobiDB-lite"/>
    </source>
</evidence>
<comment type="similarity">
    <text evidence="2">Belongs to the UPF0410 family.</text>
</comment>
<evidence type="ECO:0000256" key="2">
    <source>
        <dbReference type="ARBA" id="ARBA00011006"/>
    </source>
</evidence>
<evidence type="ECO:0000256" key="8">
    <source>
        <dbReference type="SAM" id="Phobius"/>
    </source>
</evidence>
<dbReference type="PANTHER" id="PTHR33884:SF3">
    <property type="entry name" value="UPF0410 PROTEIN YMGE"/>
    <property type="match status" value="1"/>
</dbReference>
<accession>A0A327KPM4</accession>
<evidence type="ECO:0000313" key="10">
    <source>
        <dbReference type="Proteomes" id="UP000248863"/>
    </source>
</evidence>
<protein>
    <submittedName>
        <fullName evidence="9">Uncharacterized protein</fullName>
    </submittedName>
</protein>
<keyword evidence="6 8" id="KW-0472">Membrane</keyword>
<feature type="transmembrane region" description="Helical" evidence="8">
    <location>
        <begin position="34"/>
        <end position="57"/>
    </location>
</feature>
<feature type="transmembrane region" description="Helical" evidence="8">
    <location>
        <begin position="94"/>
        <end position="114"/>
    </location>
</feature>
<evidence type="ECO:0000256" key="5">
    <source>
        <dbReference type="ARBA" id="ARBA00022989"/>
    </source>
</evidence>
<dbReference type="AlphaFoldDB" id="A0A327KPM4"/>